<organism evidence="16 17">
    <name type="scientific">Novosphingobium pentaromativorans US6-1</name>
    <dbReference type="NCBI Taxonomy" id="1088721"/>
    <lineage>
        <taxon>Bacteria</taxon>
        <taxon>Pseudomonadati</taxon>
        <taxon>Pseudomonadota</taxon>
        <taxon>Alphaproteobacteria</taxon>
        <taxon>Sphingomonadales</taxon>
        <taxon>Sphingomonadaceae</taxon>
        <taxon>Novosphingobium</taxon>
    </lineage>
</organism>
<evidence type="ECO:0008006" key="18">
    <source>
        <dbReference type="Google" id="ProtNLM"/>
    </source>
</evidence>
<proteinExistence type="inferred from homology"/>
<feature type="domain" description="TonB-dependent receptor-like beta-barrel" evidence="14">
    <location>
        <begin position="320"/>
        <end position="789"/>
    </location>
</feature>
<dbReference type="OrthoDB" id="7518525at2"/>
<evidence type="ECO:0000313" key="17">
    <source>
        <dbReference type="Proteomes" id="UP000004030"/>
    </source>
</evidence>
<evidence type="ECO:0000256" key="12">
    <source>
        <dbReference type="RuleBase" id="RU003357"/>
    </source>
</evidence>
<evidence type="ECO:0000256" key="3">
    <source>
        <dbReference type="ARBA" id="ARBA00022452"/>
    </source>
</evidence>
<keyword evidence="6" id="KW-0408">Iron</keyword>
<feature type="domain" description="TonB-dependent receptor plug" evidence="15">
    <location>
        <begin position="60"/>
        <end position="168"/>
    </location>
</feature>
<dbReference type="SUPFAM" id="SSF56935">
    <property type="entry name" value="Porins"/>
    <property type="match status" value="1"/>
</dbReference>
<comment type="caution">
    <text evidence="16">The sequence shown here is derived from an EMBL/GenBank/DDBJ whole genome shotgun (WGS) entry which is preliminary data.</text>
</comment>
<gene>
    <name evidence="16" type="ORF">NSU_0566</name>
</gene>
<evidence type="ECO:0000256" key="1">
    <source>
        <dbReference type="ARBA" id="ARBA00004571"/>
    </source>
</evidence>
<dbReference type="PATRIC" id="fig|1088721.3.peg.557"/>
<evidence type="ECO:0000256" key="4">
    <source>
        <dbReference type="ARBA" id="ARBA00022496"/>
    </source>
</evidence>
<evidence type="ECO:0000256" key="2">
    <source>
        <dbReference type="ARBA" id="ARBA00022448"/>
    </source>
</evidence>
<feature type="signal peptide" evidence="13">
    <location>
        <begin position="1"/>
        <end position="29"/>
    </location>
</feature>
<dbReference type="EMBL" id="AGFM01000008">
    <property type="protein sequence ID" value="EHJ62435.1"/>
    <property type="molecule type" value="Genomic_DNA"/>
</dbReference>
<name>G6E895_9SPHN</name>
<dbReference type="GO" id="GO:0009279">
    <property type="term" value="C:cell outer membrane"/>
    <property type="evidence" value="ECO:0007669"/>
    <property type="project" value="UniProtKB-SubCell"/>
</dbReference>
<reference evidence="16 17" key="1">
    <citation type="journal article" date="2012" name="J. Bacteriol.">
        <title>Genome sequence of benzo(a)pyrene-degrading bacterium Novosphingobium pentaromativorans US6-1.</title>
        <authorList>
            <person name="Luo Y.R."/>
            <person name="Kang S.G."/>
            <person name="Kim S.J."/>
            <person name="Kim M.R."/>
            <person name="Li N."/>
            <person name="Lee J.H."/>
            <person name="Kwon K.K."/>
        </authorList>
    </citation>
    <scope>NUCLEOTIDE SEQUENCE [LARGE SCALE GENOMIC DNA]</scope>
    <source>
        <strain evidence="16 17">US6-1</strain>
    </source>
</reference>
<dbReference type="eggNOG" id="COG4774">
    <property type="taxonomic scope" value="Bacteria"/>
</dbReference>
<keyword evidence="8 12" id="KW-0798">TonB box</keyword>
<keyword evidence="5 11" id="KW-0812">Transmembrane</keyword>
<keyword evidence="10 11" id="KW-0998">Cell outer membrane</keyword>
<keyword evidence="3 11" id="KW-1134">Transmembrane beta strand</keyword>
<dbReference type="PROSITE" id="PS52016">
    <property type="entry name" value="TONB_DEPENDENT_REC_3"/>
    <property type="match status" value="1"/>
</dbReference>
<evidence type="ECO:0000256" key="10">
    <source>
        <dbReference type="ARBA" id="ARBA00023237"/>
    </source>
</evidence>
<accession>G6E895</accession>
<evidence type="ECO:0000259" key="15">
    <source>
        <dbReference type="Pfam" id="PF07715"/>
    </source>
</evidence>
<dbReference type="Gene3D" id="2.40.170.20">
    <property type="entry name" value="TonB-dependent receptor, beta-barrel domain"/>
    <property type="match status" value="2"/>
</dbReference>
<feature type="chain" id="PRO_5003487879" description="TonB-dependent receptor" evidence="13">
    <location>
        <begin position="30"/>
        <end position="845"/>
    </location>
</feature>
<keyword evidence="4" id="KW-0410">Iron transport</keyword>
<dbReference type="PANTHER" id="PTHR32552">
    <property type="entry name" value="FERRICHROME IRON RECEPTOR-RELATED"/>
    <property type="match status" value="1"/>
</dbReference>
<protein>
    <recommendedName>
        <fullName evidence="18">TonB-dependent receptor</fullName>
    </recommendedName>
</protein>
<evidence type="ECO:0000313" key="16">
    <source>
        <dbReference type="EMBL" id="EHJ62435.1"/>
    </source>
</evidence>
<comment type="similarity">
    <text evidence="11 12">Belongs to the TonB-dependent receptor family.</text>
</comment>
<evidence type="ECO:0000256" key="13">
    <source>
        <dbReference type="SAM" id="SignalP"/>
    </source>
</evidence>
<evidence type="ECO:0000256" key="8">
    <source>
        <dbReference type="ARBA" id="ARBA00023077"/>
    </source>
</evidence>
<dbReference type="PANTHER" id="PTHR32552:SF81">
    <property type="entry name" value="TONB-DEPENDENT OUTER MEMBRANE RECEPTOR"/>
    <property type="match status" value="1"/>
</dbReference>
<dbReference type="RefSeq" id="WP_007011483.1">
    <property type="nucleotide sequence ID" value="NZ_AGFM01000008.1"/>
</dbReference>
<evidence type="ECO:0000259" key="14">
    <source>
        <dbReference type="Pfam" id="PF00593"/>
    </source>
</evidence>
<dbReference type="KEGG" id="npn:JI59_17280"/>
<sequence>MVKLDWRTVNCLKMMMVATSALVSVPALAQTADEQGASRTTNFTGLNEIVVTAQKREQSLQDVPVAVTALTSEVLEVNRISNVADVSGLAPSTTIRTATGGTGLPTITIRGTPSTGLAPGSDKQAAIYLDGVYLSSPRGSIFELPDIARIEVLRGPQGTLFGRNATVGAISISTRDPDGVAGVTAGATFGNQDEYRFRVTANTPQMGPFSAYFSYLHQERRGDIRNLATPRVWDRSAALVGRMATKDKTAEWLGSKNVDSYFAAVKFETGDFKAVYKYDRSDSSGTPEGNALIGVNASSPLVGPFVAALVANGGPGGTPIPTSPDNGKRPDGVYNAFSIPTDQYNFGHSITASYQASDSLSFKAILGYREQYIFAASAIDGFSSVAFPSQALLPYAQFAGISLLASQGVDVTNPANGALVASTIGAIASATAPNIGQPFITVSSAAQNRSRQWSGEFQANYVSSLLTLTAGAVWFKGKDDVAQHYLQNTPSFRFYPDYVIPRDNIGAYFNEAKSIAAYAQGEFHVTPELDLVVGARITRDDKSGTFTFGANESSLQTAAFDYKDTQFNYLLGVNYNPSNDLLLYAKYSTGYVSGGAIASIPFKPEKVKAAEAGVKAEWLNRKVRTNLALWYSDQSDVQAAASANTVRPLFLLLAGANNPVVPFVSLFQLNTGDKEAYGAELELDIAPTRGLTLGGSASYTHVNVSNVPSALQAANNNNYDGRVFVPKWTASGYAQYDTEPLFGDAYLSFRTDAIYTDTTTTDNNPDAPMFAIVPDAYATDAYVRFNGRVALRNINFGKINGEIALWGRNIFDVQRFDYAVNVSNIVESATYIPARSYGVDLTMSF</sequence>
<dbReference type="AlphaFoldDB" id="G6E895"/>
<evidence type="ECO:0000256" key="6">
    <source>
        <dbReference type="ARBA" id="ARBA00023004"/>
    </source>
</evidence>
<dbReference type="InterPro" id="IPR039426">
    <property type="entry name" value="TonB-dep_rcpt-like"/>
</dbReference>
<dbReference type="InterPro" id="IPR012910">
    <property type="entry name" value="Plug_dom"/>
</dbReference>
<dbReference type="InterPro" id="IPR036942">
    <property type="entry name" value="Beta-barrel_TonB_sf"/>
</dbReference>
<evidence type="ECO:0000256" key="9">
    <source>
        <dbReference type="ARBA" id="ARBA00023136"/>
    </source>
</evidence>
<keyword evidence="2 11" id="KW-0813">Transport</keyword>
<evidence type="ECO:0000256" key="7">
    <source>
        <dbReference type="ARBA" id="ARBA00023065"/>
    </source>
</evidence>
<comment type="subcellular location">
    <subcellularLocation>
        <location evidence="1 11">Cell outer membrane</location>
        <topology evidence="1 11">Multi-pass membrane protein</topology>
    </subcellularLocation>
</comment>
<dbReference type="Pfam" id="PF07715">
    <property type="entry name" value="Plug"/>
    <property type="match status" value="1"/>
</dbReference>
<dbReference type="Pfam" id="PF00593">
    <property type="entry name" value="TonB_dep_Rec_b-barrel"/>
    <property type="match status" value="1"/>
</dbReference>
<dbReference type="InterPro" id="IPR000531">
    <property type="entry name" value="Beta-barrel_TonB"/>
</dbReference>
<dbReference type="STRING" id="1088721.JI59_17280"/>
<evidence type="ECO:0000256" key="11">
    <source>
        <dbReference type="PROSITE-ProRule" id="PRU01360"/>
    </source>
</evidence>
<dbReference type="GO" id="GO:0006826">
    <property type="term" value="P:iron ion transport"/>
    <property type="evidence" value="ECO:0007669"/>
    <property type="project" value="UniProtKB-KW"/>
</dbReference>
<keyword evidence="7" id="KW-0406">Ion transport</keyword>
<dbReference type="Proteomes" id="UP000004030">
    <property type="component" value="Unassembled WGS sequence"/>
</dbReference>
<keyword evidence="13" id="KW-0732">Signal</keyword>
<keyword evidence="9 11" id="KW-0472">Membrane</keyword>
<keyword evidence="17" id="KW-1185">Reference proteome</keyword>
<evidence type="ECO:0000256" key="5">
    <source>
        <dbReference type="ARBA" id="ARBA00022692"/>
    </source>
</evidence>